<dbReference type="PANTHER" id="PTHR10644">
    <property type="entry name" value="DNA REPAIR/RNA PROCESSING CPSF FAMILY"/>
    <property type="match status" value="1"/>
</dbReference>
<keyword evidence="4" id="KW-1185">Reference proteome</keyword>
<sequence length="1311" mass="144429">MEAASQERQIHSIGVLTRTILHSPVIHWILHAQLRHRLCNEVVFVGEDFVHIKEIIPDGPGRRLQHVASKIDFDSRIRAAAIFNNEEDPAQVDFLVKLERQRGELDDSGGPPQLLILTLESNDIVFLYLRKGADGTARFIQQTCPMPCFDRMLFQPGQFLAVDPLSRALAVAANEREVIIYSAKPRDQILREIREGSETWCPVSSQRPLQIEGVIQQMDFLIPPSDDKDHIVLLLIVTDQRYTKAIRIDWHYSSGPHNAQLHPGQPLARAKTTSSLLIPLRDASFLLVTGNEVVRWKDILSGSASGTTLRSPEQPAKFPGNSSHAPTWAGWAKPRRSQAATRGRDSLYLVREDGLVFFMAIDSRGNIQTSFAGDLQCHVGSAFASLGDEGDPDVLAVAGEMSTGRVVSIGAWPSTREMEVLSRDDTMSFDPVEMVPNWASVTDMIGTKLYSNRTRLSDTDNVLITSGRQPYGGVTELRRGVEARMSAFVEIPGLRAATDVWTLPDLALGSIIIVLSYPSATVLYTTSAEFDEDWNVFEDMTAFNTDCRTIAAGITINQRLVQVTDRSICASSSMHVNFEDTASRVFEDDTRILAAFIIAEASTLVTAERHDTGYAVVLYDLSLPDETSGIERRSAVEIEREPLCLSAAAVDDGAVVVAATDNGGVALMQFDHAGKAPSSRIINLSSFTQGHPVCDQLVILQGTKKAIGTPDLLVVCGLRDGKIITFTLSAGHAQPSGDARVIEFGSSTVKLTPLSNEPNCACAMSDNATCLLSWDGKSPQSLRIENIWLTDKDRPHLAQGAITAIAKLPSAAHLSFDTFAESLVLLSGEEFVIATLNQTATTVPRQIQVSGTPNRLVYAEALRHIVCASVRTEVQGSQETRRIWPVIDFVPSRTEGSLVSYHMQPGERVNAIIEWSYRNPTNPDKLYSFVIVGGSYVRHNGTRRGRITFLQPTFRKGSWEIAEMSETRKDPFDQDVYALALYDSITYVACAGESVHLHRLREGEDGRKWDQLCLPFKLASPGAHVTVETDHSGRRLISISTIRDSLVTLMLDEIQAANGAAAKHVLKPVMTGPRADDALRHYIFDTTSALYSRGDIDLFSLMSTKAGQLIGMTCRKHSLDGEPRHAVGDIVFDAKLPRSLTRLEQIPAPARRGKVPSGVLPERVVGAATDGSLVGIALLDGRLWRRLSWLQRLVEWSPDLSPHSYQSPNYNPAGIDRFGQKGRVLPIGFNGHDGDWIMLHTTNSKANDMHIDGDVLTRVLEKNGVEAVKRVMSKLVELDNATGAWMREHVDEELEALDELLGLVQHLDAWM</sequence>
<evidence type="ECO:0000313" key="4">
    <source>
        <dbReference type="Proteomes" id="UP001296104"/>
    </source>
</evidence>
<reference evidence="3" key="1">
    <citation type="submission" date="2023-11" db="EMBL/GenBank/DDBJ databases">
        <authorList>
            <person name="Alioto T."/>
            <person name="Alioto T."/>
            <person name="Gomez Garrido J."/>
        </authorList>
    </citation>
    <scope>NUCLEOTIDE SEQUENCE</scope>
</reference>
<dbReference type="InterPro" id="IPR050358">
    <property type="entry name" value="RSE1/DDB1/CFT1"/>
</dbReference>
<feature type="region of interest" description="Disordered" evidence="1">
    <location>
        <begin position="305"/>
        <end position="337"/>
    </location>
</feature>
<dbReference type="Pfam" id="PF10433">
    <property type="entry name" value="Beta-prop_RSE1_1st"/>
    <property type="match status" value="1"/>
</dbReference>
<evidence type="ECO:0000313" key="3">
    <source>
        <dbReference type="EMBL" id="CAK3811385.1"/>
    </source>
</evidence>
<dbReference type="Proteomes" id="UP001296104">
    <property type="component" value="Unassembled WGS sequence"/>
</dbReference>
<dbReference type="InterPro" id="IPR018846">
    <property type="entry name" value="Beta-prop_RSE1/DDB1/CPSF1_1st"/>
</dbReference>
<evidence type="ECO:0000259" key="2">
    <source>
        <dbReference type="Pfam" id="PF10433"/>
    </source>
</evidence>
<comment type="caution">
    <text evidence="3">The sequence shown here is derived from an EMBL/GenBank/DDBJ whole genome shotgun (WGS) entry which is preliminary data.</text>
</comment>
<accession>A0AAI8YS78</accession>
<dbReference type="InterPro" id="IPR015943">
    <property type="entry name" value="WD40/YVTN_repeat-like_dom_sf"/>
</dbReference>
<protein>
    <recommendedName>
        <fullName evidence="2">RSE1/DDB1/CPSF1 first beta-propeller domain-containing protein</fullName>
    </recommendedName>
</protein>
<gene>
    <name evidence="3" type="ORF">LECACI_7A001029</name>
</gene>
<dbReference type="EMBL" id="CAVMBE010000003">
    <property type="protein sequence ID" value="CAK3811385.1"/>
    <property type="molecule type" value="Genomic_DNA"/>
</dbReference>
<proteinExistence type="predicted"/>
<dbReference type="Gene3D" id="2.130.10.10">
    <property type="entry name" value="YVTN repeat-like/Quinoprotein amine dehydrogenase"/>
    <property type="match status" value="2"/>
</dbReference>
<name>A0AAI8YS78_9PEZI</name>
<feature type="domain" description="RSE1/DDB1/CPSF1 first beta-propeller" evidence="2">
    <location>
        <begin position="25"/>
        <end position="422"/>
    </location>
</feature>
<organism evidence="3 4">
    <name type="scientific">Lecanosticta acicola</name>
    <dbReference type="NCBI Taxonomy" id="111012"/>
    <lineage>
        <taxon>Eukaryota</taxon>
        <taxon>Fungi</taxon>
        <taxon>Dikarya</taxon>
        <taxon>Ascomycota</taxon>
        <taxon>Pezizomycotina</taxon>
        <taxon>Dothideomycetes</taxon>
        <taxon>Dothideomycetidae</taxon>
        <taxon>Mycosphaerellales</taxon>
        <taxon>Mycosphaerellaceae</taxon>
        <taxon>Lecanosticta</taxon>
    </lineage>
</organism>
<evidence type="ECO:0000256" key="1">
    <source>
        <dbReference type="SAM" id="MobiDB-lite"/>
    </source>
</evidence>